<feature type="region of interest" description="Disordered" evidence="1">
    <location>
        <begin position="300"/>
        <end position="327"/>
    </location>
</feature>
<accession>A0A7S1AKV6</accession>
<gene>
    <name evidence="3" type="ORF">NSCI0253_LOCUS31911</name>
</gene>
<organism evidence="3">
    <name type="scientific">Noctiluca scintillans</name>
    <name type="common">Sea sparkle</name>
    <name type="synonym">Red tide dinoflagellate</name>
    <dbReference type="NCBI Taxonomy" id="2966"/>
    <lineage>
        <taxon>Eukaryota</taxon>
        <taxon>Sar</taxon>
        <taxon>Alveolata</taxon>
        <taxon>Dinophyceae</taxon>
        <taxon>Noctilucales</taxon>
        <taxon>Noctilucaceae</taxon>
        <taxon>Noctiluca</taxon>
    </lineage>
</organism>
<proteinExistence type="predicted"/>
<evidence type="ECO:0000256" key="1">
    <source>
        <dbReference type="SAM" id="MobiDB-lite"/>
    </source>
</evidence>
<sequence length="327" mass="36117">MPRASRGQVSRQASQAGEERLKEAPDVATGDLTGAVVRWAVKSLYLDEALPRGPLLQWLLQLLLGTKFNHKQLLGLIEAAPGVYADPPDSKRLNFHAVLEDPPLNFKGFITEEDVVNSLTMELWQEAVPWILQGGWPKASDSSHKYYVVASWLQDASEVLNKLSFGHVLGIVKCCAMASGLLGHRGGLLVPYAHSEECERHVNARTGKPTHVNAGEVYVKSWPELQACLKCLLQESKDGVMEVSKLKSTFRARFSMELSETVFGHQCLSKLLADSRIGEEFTLDTCVGNRYMLQLRRIPGASGESHSSSASDEQARSPHSQAKVWQI</sequence>
<dbReference type="AlphaFoldDB" id="A0A7S1AKV6"/>
<evidence type="ECO:0000259" key="2">
    <source>
        <dbReference type="PROSITE" id="PS51644"/>
    </source>
</evidence>
<name>A0A7S1AKV6_NOCSC</name>
<dbReference type="EMBL" id="HBFQ01044985">
    <property type="protein sequence ID" value="CAD8857559.1"/>
    <property type="molecule type" value="Transcribed_RNA"/>
</dbReference>
<feature type="region of interest" description="Disordered" evidence="1">
    <location>
        <begin position="1"/>
        <end position="25"/>
    </location>
</feature>
<evidence type="ECO:0000313" key="3">
    <source>
        <dbReference type="EMBL" id="CAD8857559.1"/>
    </source>
</evidence>
<feature type="domain" description="HTH OST-type" evidence="2">
    <location>
        <begin position="221"/>
        <end position="297"/>
    </location>
</feature>
<reference evidence="3" key="1">
    <citation type="submission" date="2021-01" db="EMBL/GenBank/DDBJ databases">
        <authorList>
            <person name="Corre E."/>
            <person name="Pelletier E."/>
            <person name="Niang G."/>
            <person name="Scheremetjew M."/>
            <person name="Finn R."/>
            <person name="Kale V."/>
            <person name="Holt S."/>
            <person name="Cochrane G."/>
            <person name="Meng A."/>
            <person name="Brown T."/>
            <person name="Cohen L."/>
        </authorList>
    </citation>
    <scope>NUCLEOTIDE SEQUENCE</scope>
</reference>
<dbReference type="PROSITE" id="PS51644">
    <property type="entry name" value="HTH_OST"/>
    <property type="match status" value="1"/>
</dbReference>
<dbReference type="InterPro" id="IPR025605">
    <property type="entry name" value="OST-HTH/LOTUS_dom"/>
</dbReference>
<protein>
    <recommendedName>
        <fullName evidence="2">HTH OST-type domain-containing protein</fullName>
    </recommendedName>
</protein>
<feature type="compositionally biased region" description="Low complexity" evidence="1">
    <location>
        <begin position="300"/>
        <end position="311"/>
    </location>
</feature>